<dbReference type="Gene3D" id="3.40.50.12280">
    <property type="match status" value="1"/>
</dbReference>
<accession>A0A0R3JWK3</accession>
<dbReference type="AlphaFoldDB" id="A0A0R3JWK3"/>
<dbReference type="Proteomes" id="UP000052015">
    <property type="component" value="Unassembled WGS sequence"/>
</dbReference>
<dbReference type="SUPFAM" id="SSF56770">
    <property type="entry name" value="HydA/Nqo6-like"/>
    <property type="match status" value="1"/>
</dbReference>
<reference evidence="4 5" key="1">
    <citation type="submission" date="2015-09" db="EMBL/GenBank/DDBJ databases">
        <title>Draft genome sequence of a Caloramator mitchellensis, a moderate thermophile from the Great Artesian Basin of Australia.</title>
        <authorList>
            <person name="Patel B.K."/>
        </authorList>
    </citation>
    <scope>NUCLEOTIDE SEQUENCE [LARGE SCALE GENOMIC DNA]</scope>
    <source>
        <strain evidence="4 5">VF08</strain>
    </source>
</reference>
<dbReference type="GO" id="GO:0008137">
    <property type="term" value="F:NADH dehydrogenase (ubiquinone) activity"/>
    <property type="evidence" value="ECO:0007669"/>
    <property type="project" value="TreeGrafter"/>
</dbReference>
<protein>
    <submittedName>
        <fullName evidence="4">NAD(P)H-quinone oxidoreductase subunit K</fullName>
        <ecNumber evidence="4">1.6.5.-</ecNumber>
    </submittedName>
</protein>
<evidence type="ECO:0000313" key="4">
    <source>
        <dbReference type="EMBL" id="KRQ87927.1"/>
    </source>
</evidence>
<dbReference type="InterPro" id="IPR006137">
    <property type="entry name" value="NADH_UbQ_OxRdtase-like_20kDa"/>
</dbReference>
<dbReference type="GO" id="GO:0015990">
    <property type="term" value="P:electron transport coupled proton transport"/>
    <property type="evidence" value="ECO:0007669"/>
    <property type="project" value="TreeGrafter"/>
</dbReference>
<keyword evidence="4" id="KW-0560">Oxidoreductase</keyword>
<dbReference type="GO" id="GO:0009060">
    <property type="term" value="P:aerobic respiration"/>
    <property type="evidence" value="ECO:0007669"/>
    <property type="project" value="TreeGrafter"/>
</dbReference>
<keyword evidence="5" id="KW-1185">Reference proteome</keyword>
<sequence>MELPPTMTSRWDVERFGVGPMATPRQADVLLVTGYVSLKTLKRIIRTYEQMPEPKWILAFGSCTVNGGIYWDSYNTITNLAEYIPVDITVSGCMPRPEAVMDALQTLMKMIQSGEGGAYKKYKENYAYYKANQDRVLKKLEPILGEAKDAPSDEENPIKELGGNYEA</sequence>
<comment type="caution">
    <text evidence="4">The sequence shown here is derived from an EMBL/GenBank/DDBJ whole genome shotgun (WGS) entry which is preliminary data.</text>
</comment>
<feature type="domain" description="NADH:ubiquinone oxidoreductase-like 20kDa subunit" evidence="3">
    <location>
        <begin position="5"/>
        <end position="106"/>
    </location>
</feature>
<dbReference type="PANTHER" id="PTHR11995">
    <property type="entry name" value="NADH DEHYDROGENASE"/>
    <property type="match status" value="1"/>
</dbReference>
<dbReference type="PANTHER" id="PTHR11995:SF14">
    <property type="entry name" value="NADH DEHYDROGENASE [UBIQUINONE] IRON-SULFUR PROTEIN 7, MITOCHONDRIAL"/>
    <property type="match status" value="1"/>
</dbReference>
<evidence type="ECO:0000256" key="1">
    <source>
        <dbReference type="ARBA" id="ARBA00022719"/>
    </source>
</evidence>
<dbReference type="GO" id="GO:0048038">
    <property type="term" value="F:quinone binding"/>
    <property type="evidence" value="ECO:0007669"/>
    <property type="project" value="UniProtKB-KW"/>
</dbReference>
<name>A0A0R3JWK3_CALMK</name>
<evidence type="ECO:0000259" key="3">
    <source>
        <dbReference type="Pfam" id="PF01058"/>
    </source>
</evidence>
<gene>
    <name evidence="4" type="primary">ndhK</name>
    <name evidence="4" type="ORF">ABG79_00092</name>
</gene>
<dbReference type="STRING" id="908809.ABG79_00092"/>
<dbReference type="GO" id="GO:0016491">
    <property type="term" value="F:oxidoreductase activity"/>
    <property type="evidence" value="ECO:0007669"/>
    <property type="project" value="UniProtKB-KW"/>
</dbReference>
<keyword evidence="1" id="KW-0874">Quinone</keyword>
<organism evidence="4 5">
    <name type="scientific">Caloramator mitchellensis</name>
    <dbReference type="NCBI Taxonomy" id="908809"/>
    <lineage>
        <taxon>Bacteria</taxon>
        <taxon>Bacillati</taxon>
        <taxon>Bacillota</taxon>
        <taxon>Clostridia</taxon>
        <taxon>Eubacteriales</taxon>
        <taxon>Clostridiaceae</taxon>
        <taxon>Caloramator</taxon>
    </lineage>
</organism>
<evidence type="ECO:0000313" key="5">
    <source>
        <dbReference type="Proteomes" id="UP000052015"/>
    </source>
</evidence>
<dbReference type="PATRIC" id="fig|908809.3.peg.93"/>
<dbReference type="GO" id="GO:0045271">
    <property type="term" value="C:respiratory chain complex I"/>
    <property type="evidence" value="ECO:0007669"/>
    <property type="project" value="TreeGrafter"/>
</dbReference>
<dbReference type="EMBL" id="LKHP01000001">
    <property type="protein sequence ID" value="KRQ87927.1"/>
    <property type="molecule type" value="Genomic_DNA"/>
</dbReference>
<proteinExistence type="predicted"/>
<dbReference type="NCBIfam" id="NF005012">
    <property type="entry name" value="PRK06411.1"/>
    <property type="match status" value="1"/>
</dbReference>
<dbReference type="GO" id="GO:0051536">
    <property type="term" value="F:iron-sulfur cluster binding"/>
    <property type="evidence" value="ECO:0007669"/>
    <property type="project" value="InterPro"/>
</dbReference>
<dbReference type="Pfam" id="PF01058">
    <property type="entry name" value="Oxidored_q6"/>
    <property type="match status" value="1"/>
</dbReference>
<dbReference type="EC" id="1.6.5.-" evidence="4"/>
<feature type="region of interest" description="Disordered" evidence="2">
    <location>
        <begin position="148"/>
        <end position="167"/>
    </location>
</feature>
<evidence type="ECO:0000256" key="2">
    <source>
        <dbReference type="SAM" id="MobiDB-lite"/>
    </source>
</evidence>